<proteinExistence type="predicted"/>
<dbReference type="AlphaFoldDB" id="A0A9Q1HG17"/>
<evidence type="ECO:0000313" key="1">
    <source>
        <dbReference type="EMBL" id="KAJ8045119.1"/>
    </source>
</evidence>
<dbReference type="EMBL" id="JAIZAY010000003">
    <property type="protein sequence ID" value="KAJ8045119.1"/>
    <property type="molecule type" value="Genomic_DNA"/>
</dbReference>
<dbReference type="InterPro" id="IPR009057">
    <property type="entry name" value="Homeodomain-like_sf"/>
</dbReference>
<protein>
    <recommendedName>
        <fullName evidence="3">HTH psq-type domain-containing protein</fullName>
    </recommendedName>
</protein>
<name>A0A9Q1HG17_HOLLE</name>
<evidence type="ECO:0008006" key="3">
    <source>
        <dbReference type="Google" id="ProtNLM"/>
    </source>
</evidence>
<sequence length="185" mass="21442">MKRAVDHIKNRTIKSYREAGRRYDVPKTLLIRRCKGLVPADGPAHKSTALLKEEETKLVEWCITREERLFGVNQNFVCETAYAIAERSGRTHPFNRKTKMAGYDRFFKFKSRHPKLSVRQPESLSAARARAMNEIVVGRYFKLLTGTISTLKLHDEPAQIYCLHLMLMNQGSLQYTDLPKYLQPK</sequence>
<keyword evidence="2" id="KW-1185">Reference proteome</keyword>
<dbReference type="OrthoDB" id="6118526at2759"/>
<accession>A0A9Q1HG17</accession>
<evidence type="ECO:0000313" key="2">
    <source>
        <dbReference type="Proteomes" id="UP001152320"/>
    </source>
</evidence>
<organism evidence="1 2">
    <name type="scientific">Holothuria leucospilota</name>
    <name type="common">Black long sea cucumber</name>
    <name type="synonym">Mertensiothuria leucospilota</name>
    <dbReference type="NCBI Taxonomy" id="206669"/>
    <lineage>
        <taxon>Eukaryota</taxon>
        <taxon>Metazoa</taxon>
        <taxon>Echinodermata</taxon>
        <taxon>Eleutherozoa</taxon>
        <taxon>Echinozoa</taxon>
        <taxon>Holothuroidea</taxon>
        <taxon>Aspidochirotacea</taxon>
        <taxon>Aspidochirotida</taxon>
        <taxon>Holothuriidae</taxon>
        <taxon>Holothuria</taxon>
    </lineage>
</organism>
<reference evidence="1" key="1">
    <citation type="submission" date="2021-10" db="EMBL/GenBank/DDBJ databases">
        <title>Tropical sea cucumber genome reveals ecological adaptation and Cuvierian tubules defense mechanism.</title>
        <authorList>
            <person name="Chen T."/>
        </authorList>
    </citation>
    <scope>NUCLEOTIDE SEQUENCE</scope>
    <source>
        <strain evidence="1">Nanhai2018</strain>
        <tissue evidence="1">Muscle</tissue>
    </source>
</reference>
<comment type="caution">
    <text evidence="1">The sequence shown here is derived from an EMBL/GenBank/DDBJ whole genome shotgun (WGS) entry which is preliminary data.</text>
</comment>
<dbReference type="SUPFAM" id="SSF46689">
    <property type="entry name" value="Homeodomain-like"/>
    <property type="match status" value="1"/>
</dbReference>
<dbReference type="Proteomes" id="UP001152320">
    <property type="component" value="Chromosome 3"/>
</dbReference>
<gene>
    <name evidence="1" type="ORF">HOLleu_08055</name>
</gene>